<name>A0A427YLE6_9TREE</name>
<feature type="domain" description="TFIIS N-terminal" evidence="2">
    <location>
        <begin position="17"/>
        <end position="62"/>
    </location>
</feature>
<evidence type="ECO:0000259" key="2">
    <source>
        <dbReference type="Pfam" id="PF08711"/>
    </source>
</evidence>
<comment type="caution">
    <text evidence="3">The sequence shown here is derived from an EMBL/GenBank/DDBJ whole genome shotgun (WGS) entry which is preliminary data.</text>
</comment>
<keyword evidence="4" id="KW-1185">Reference proteome</keyword>
<sequence length="120" mass="13200">MATYDSLFKTIEGYSTMTIEALQYSKIGKVMKKIATLDAIPRNDELRITDRASKLMHEWQEFIEGQANGTTTQANGAKKPESAAAVPAPEKEDKPEEKPEEKKEEVAAEGEKVAEEVAAA</sequence>
<proteinExistence type="predicted"/>
<dbReference type="OrthoDB" id="62853at2759"/>
<dbReference type="Pfam" id="PF08711">
    <property type="entry name" value="Med26"/>
    <property type="match status" value="1"/>
</dbReference>
<dbReference type="Proteomes" id="UP000279259">
    <property type="component" value="Unassembled WGS sequence"/>
</dbReference>
<feature type="region of interest" description="Disordered" evidence="1">
    <location>
        <begin position="62"/>
        <end position="120"/>
    </location>
</feature>
<dbReference type="Gene3D" id="1.20.930.10">
    <property type="entry name" value="Conserved domain common to transcription factors TFIIS, elongin A, CRSP70"/>
    <property type="match status" value="1"/>
</dbReference>
<dbReference type="AlphaFoldDB" id="A0A427YLE6"/>
<evidence type="ECO:0000313" key="4">
    <source>
        <dbReference type="Proteomes" id="UP000279259"/>
    </source>
</evidence>
<dbReference type="SUPFAM" id="SSF47676">
    <property type="entry name" value="Conserved domain common to transcription factors TFIIS, elongin A, CRSP70"/>
    <property type="match status" value="1"/>
</dbReference>
<gene>
    <name evidence="3" type="ORF">EHS25_009260</name>
</gene>
<evidence type="ECO:0000256" key="1">
    <source>
        <dbReference type="SAM" id="MobiDB-lite"/>
    </source>
</evidence>
<dbReference type="EMBL" id="RSCD01000007">
    <property type="protein sequence ID" value="RSH91890.1"/>
    <property type="molecule type" value="Genomic_DNA"/>
</dbReference>
<dbReference type="InterPro" id="IPR017923">
    <property type="entry name" value="TFIIS_N"/>
</dbReference>
<evidence type="ECO:0000313" key="3">
    <source>
        <dbReference type="EMBL" id="RSH91890.1"/>
    </source>
</evidence>
<dbReference type="STRING" id="1890683.A0A427YLE6"/>
<feature type="compositionally biased region" description="Basic and acidic residues" evidence="1">
    <location>
        <begin position="89"/>
        <end position="120"/>
    </location>
</feature>
<reference evidence="3 4" key="1">
    <citation type="submission" date="2018-11" db="EMBL/GenBank/DDBJ databases">
        <title>Genome sequence of Saitozyma podzolica DSM 27192.</title>
        <authorList>
            <person name="Aliyu H."/>
            <person name="Gorte O."/>
            <person name="Ochsenreither K."/>
        </authorList>
    </citation>
    <scope>NUCLEOTIDE SEQUENCE [LARGE SCALE GENOMIC DNA]</scope>
    <source>
        <strain evidence="3 4">DSM 27192</strain>
    </source>
</reference>
<accession>A0A427YLE6</accession>
<organism evidence="3 4">
    <name type="scientific">Saitozyma podzolica</name>
    <dbReference type="NCBI Taxonomy" id="1890683"/>
    <lineage>
        <taxon>Eukaryota</taxon>
        <taxon>Fungi</taxon>
        <taxon>Dikarya</taxon>
        <taxon>Basidiomycota</taxon>
        <taxon>Agaricomycotina</taxon>
        <taxon>Tremellomycetes</taxon>
        <taxon>Tremellales</taxon>
        <taxon>Trimorphomycetaceae</taxon>
        <taxon>Saitozyma</taxon>
    </lineage>
</organism>
<protein>
    <recommendedName>
        <fullName evidence="2">TFIIS N-terminal domain-containing protein</fullName>
    </recommendedName>
</protein>
<dbReference type="InterPro" id="IPR035441">
    <property type="entry name" value="TFIIS/LEDGF_dom_sf"/>
</dbReference>